<dbReference type="AlphaFoldDB" id="A0A323UXZ0"/>
<comment type="caution">
    <text evidence="7">The sequence shown here is derived from an EMBL/GenBank/DDBJ whole genome shotgun (WGS) entry which is preliminary data.</text>
</comment>
<dbReference type="InterPro" id="IPR006638">
    <property type="entry name" value="Elp3/MiaA/NifB-like_rSAM"/>
</dbReference>
<keyword evidence="3" id="KW-0479">Metal-binding</keyword>
<dbReference type="GO" id="GO:0046872">
    <property type="term" value="F:metal ion binding"/>
    <property type="evidence" value="ECO:0007669"/>
    <property type="project" value="UniProtKB-KW"/>
</dbReference>
<dbReference type="EMBL" id="QKQS01000012">
    <property type="protein sequence ID" value="PZA12628.1"/>
    <property type="molecule type" value="Genomic_DNA"/>
</dbReference>
<dbReference type="InterPro" id="IPR023404">
    <property type="entry name" value="rSAM_horseshoe"/>
</dbReference>
<dbReference type="InterPro" id="IPR007197">
    <property type="entry name" value="rSAM"/>
</dbReference>
<accession>A0A323UXZ0</accession>
<dbReference type="Pfam" id="PF04055">
    <property type="entry name" value="Radical_SAM"/>
    <property type="match status" value="1"/>
</dbReference>
<comment type="cofactor">
    <cofactor evidence="1">
        <name>[4Fe-4S] cluster</name>
        <dbReference type="ChEBI" id="CHEBI:49883"/>
    </cofactor>
</comment>
<dbReference type="InterPro" id="IPR051198">
    <property type="entry name" value="BchE-like"/>
</dbReference>
<dbReference type="SMART" id="SM00729">
    <property type="entry name" value="Elp3"/>
    <property type="match status" value="1"/>
</dbReference>
<evidence type="ECO:0000256" key="2">
    <source>
        <dbReference type="ARBA" id="ARBA00022691"/>
    </source>
</evidence>
<dbReference type="OrthoDB" id="8132865at2"/>
<dbReference type="Proteomes" id="UP000248134">
    <property type="component" value="Unassembled WGS sequence"/>
</dbReference>
<feature type="domain" description="Elp3/MiaA/NifB-like radical SAM core" evidence="6">
    <location>
        <begin position="268"/>
        <end position="488"/>
    </location>
</feature>
<keyword evidence="2" id="KW-0949">S-adenosyl-L-methionine</keyword>
<dbReference type="PANTHER" id="PTHR43409">
    <property type="entry name" value="ANAEROBIC MAGNESIUM-PROTOPORPHYRIN IX MONOMETHYL ESTER CYCLASE-RELATED"/>
    <property type="match status" value="1"/>
</dbReference>
<name>A0A323UXZ0_RHOPL</name>
<keyword evidence="5" id="KW-0411">Iron-sulfur</keyword>
<organism evidence="7 8">
    <name type="scientific">Rhodopseudomonas palustris</name>
    <dbReference type="NCBI Taxonomy" id="1076"/>
    <lineage>
        <taxon>Bacteria</taxon>
        <taxon>Pseudomonadati</taxon>
        <taxon>Pseudomonadota</taxon>
        <taxon>Alphaproteobacteria</taxon>
        <taxon>Hyphomicrobiales</taxon>
        <taxon>Nitrobacteraceae</taxon>
        <taxon>Rhodopseudomonas</taxon>
    </lineage>
</organism>
<dbReference type="GO" id="GO:0051536">
    <property type="term" value="F:iron-sulfur cluster binding"/>
    <property type="evidence" value="ECO:0007669"/>
    <property type="project" value="UniProtKB-KW"/>
</dbReference>
<proteinExistence type="predicted"/>
<sequence length="648" mass="72543">MELPRRARGDELLVPGKMAALRARLRRLSGQHDLTTVIVSAFDHRTRVLPFVLADTRMAPGGVRAIGSALADVGFDKTRIVLQQWNRNFSPLQMRLDGRIPDLFLISSMHLHSAECDRLIREACQIDPDKRPLIMVGGPRIRYEPWHVFNVGPGASADVAVSGEEYVFLEVLDVLLSMRATGESMRSVFQRARDGGALDEVAGLVYGRPSPRGDRIEELIDTGVQRLLGDLDELPDPVHGYKLLEPPSNSATLASQALPVNRVKRYSPISSIVMTAGCKFRCSYCPIPAYNQSQFRAKSGERIAEEIGQIASTFGIYHFFGADDNFFNDTKRTLDIAGTLARKRSERPFCKVRIGTEVTVHDTVGMRDHLPLIRDAGFAAVWLGVEDMTATLVKKAQDKDKTQLAFRLLRENNILPMPMMMHHDSQPLVTWKSNYGLINQIRLLRQSGSITTQVMMLTPAPGSKWYENVFQSGMAFSRAGDVTVEPHIMDGNYVVASKHPRPWLKQLNLLIAYTYFFNPVRFLSALVVSKSADVFSSAETRPAHEVAHFSPAKRMRRRAWLKFRAHIVDAGAQIYGMIGLAQTYRRTAGWAWRLLRGDIERHDRAPVSPIPMRGVGDKRSDHALPGTIDLRDFELAGDAEPVRKVANL</sequence>
<dbReference type="Gene3D" id="3.80.30.20">
    <property type="entry name" value="tm_1862 like domain"/>
    <property type="match status" value="1"/>
</dbReference>
<evidence type="ECO:0000256" key="1">
    <source>
        <dbReference type="ARBA" id="ARBA00001966"/>
    </source>
</evidence>
<evidence type="ECO:0000256" key="5">
    <source>
        <dbReference type="ARBA" id="ARBA00023014"/>
    </source>
</evidence>
<keyword evidence="4" id="KW-0408">Iron</keyword>
<dbReference type="SFLD" id="SFLDG01082">
    <property type="entry name" value="B12-binding_domain_containing"/>
    <property type="match status" value="1"/>
</dbReference>
<reference evidence="7 8" key="1">
    <citation type="submission" date="2018-06" db="EMBL/GenBank/DDBJ databases">
        <title>Draft Whole-Genome Sequence of the purple photosynthetic bacterium Rhodospeudomonas palustris XCP.</title>
        <authorList>
            <person name="Rayyan A."/>
            <person name="Meyer T.E."/>
            <person name="Kyndt J.A."/>
        </authorList>
    </citation>
    <scope>NUCLEOTIDE SEQUENCE [LARGE SCALE GENOMIC DNA]</scope>
    <source>
        <strain evidence="7 8">XCP</strain>
    </source>
</reference>
<protein>
    <submittedName>
        <fullName evidence="7">Radical SAM protein</fullName>
    </submittedName>
</protein>
<evidence type="ECO:0000313" key="7">
    <source>
        <dbReference type="EMBL" id="PZA12628.1"/>
    </source>
</evidence>
<evidence type="ECO:0000313" key="8">
    <source>
        <dbReference type="Proteomes" id="UP000248134"/>
    </source>
</evidence>
<gene>
    <name evidence="7" type="ORF">DNX69_06920</name>
</gene>
<dbReference type="GO" id="GO:0003824">
    <property type="term" value="F:catalytic activity"/>
    <property type="evidence" value="ECO:0007669"/>
    <property type="project" value="InterPro"/>
</dbReference>
<dbReference type="CDD" id="cd01335">
    <property type="entry name" value="Radical_SAM"/>
    <property type="match status" value="1"/>
</dbReference>
<dbReference type="InterPro" id="IPR058240">
    <property type="entry name" value="rSAM_sf"/>
</dbReference>
<dbReference type="SFLD" id="SFLDS00029">
    <property type="entry name" value="Radical_SAM"/>
    <property type="match status" value="1"/>
</dbReference>
<evidence type="ECO:0000259" key="6">
    <source>
        <dbReference type="SMART" id="SM00729"/>
    </source>
</evidence>
<evidence type="ECO:0000256" key="4">
    <source>
        <dbReference type="ARBA" id="ARBA00023004"/>
    </source>
</evidence>
<evidence type="ECO:0000256" key="3">
    <source>
        <dbReference type="ARBA" id="ARBA00022723"/>
    </source>
</evidence>
<dbReference type="SUPFAM" id="SSF102114">
    <property type="entry name" value="Radical SAM enzymes"/>
    <property type="match status" value="1"/>
</dbReference>